<accession>A0A1B7M3I5</accession>
<dbReference type="Proteomes" id="UP000078292">
    <property type="component" value="Unassembled WGS sequence"/>
</dbReference>
<dbReference type="InterPro" id="IPR015797">
    <property type="entry name" value="NUDIX_hydrolase-like_dom_sf"/>
</dbReference>
<reference evidence="1 2" key="1">
    <citation type="submission" date="2016-04" db="EMBL/GenBank/DDBJ databases">
        <title>First whole genome shotgun sequence of the bacterium Enteractinococcus sp. strain UASWS1574.</title>
        <authorList>
            <person name="Crovadore J."/>
            <person name="Chablais R."/>
            <person name="Lefort F."/>
        </authorList>
    </citation>
    <scope>NUCLEOTIDE SEQUENCE [LARGE SCALE GENOMIC DNA]</scope>
    <source>
        <strain evidence="1 2">UASWS1574</strain>
    </source>
</reference>
<keyword evidence="2" id="KW-1185">Reference proteome</keyword>
<protein>
    <submittedName>
        <fullName evidence="1">ADP-ribose pyrophosphatase</fullName>
    </submittedName>
</protein>
<dbReference type="InterPro" id="IPR032582">
    <property type="entry name" value="DUF4916"/>
</dbReference>
<evidence type="ECO:0000313" key="2">
    <source>
        <dbReference type="Proteomes" id="UP000078292"/>
    </source>
</evidence>
<proteinExistence type="predicted"/>
<dbReference type="RefSeq" id="WP_043056627.1">
    <property type="nucleotide sequence ID" value="NZ_LXEY01000003.1"/>
</dbReference>
<dbReference type="AlphaFoldDB" id="A0A1B7M3I5"/>
<name>A0A1B7M3I5_9MICC</name>
<evidence type="ECO:0000313" key="1">
    <source>
        <dbReference type="EMBL" id="OAV63154.1"/>
    </source>
</evidence>
<dbReference type="Gene3D" id="3.90.79.10">
    <property type="entry name" value="Nucleoside Triphosphate Pyrophosphohydrolase"/>
    <property type="match status" value="1"/>
</dbReference>
<dbReference type="STRING" id="1837282.A6F49_03090"/>
<organism evidence="1 2">
    <name type="scientific">Enteractinococcus helveticum</name>
    <dbReference type="NCBI Taxonomy" id="1837282"/>
    <lineage>
        <taxon>Bacteria</taxon>
        <taxon>Bacillati</taxon>
        <taxon>Actinomycetota</taxon>
        <taxon>Actinomycetes</taxon>
        <taxon>Micrococcales</taxon>
        <taxon>Micrococcaceae</taxon>
    </lineage>
</organism>
<comment type="caution">
    <text evidence="1">The sequence shown here is derived from an EMBL/GenBank/DDBJ whole genome shotgun (WGS) entry which is preliminary data.</text>
</comment>
<gene>
    <name evidence="1" type="ORF">A6F49_03090</name>
</gene>
<sequence length="179" mass="20043">MTVRTPDPNPGWLDETELTAARARLPMIYVEAIPVRLDDYGRVVEVGLLYRADTSGNFRYSFVSGRVLYMQSIRDTLMTHLEKDLGTLAMPQLPITLQPFTVAEYFPYASSSGLTDDRQHAVALCYVVPVRGDTQPRQDALDVAWMSPEQALSPEITNEFEGGRGKLVTQALAWANWGF</sequence>
<dbReference type="SUPFAM" id="SSF55811">
    <property type="entry name" value="Nudix"/>
    <property type="match status" value="1"/>
</dbReference>
<dbReference type="OrthoDB" id="3266865at2"/>
<dbReference type="EMBL" id="LXEY01000003">
    <property type="protein sequence ID" value="OAV63154.1"/>
    <property type="molecule type" value="Genomic_DNA"/>
</dbReference>
<dbReference type="Pfam" id="PF16262">
    <property type="entry name" value="DUF4916"/>
    <property type="match status" value="1"/>
</dbReference>